<dbReference type="AlphaFoldDB" id="A0A087ACT7"/>
<evidence type="ECO:0000313" key="1">
    <source>
        <dbReference type="EMBL" id="KFI56587.1"/>
    </source>
</evidence>
<sequence>MSVIGNKTGDAALKVASAADPAVAVSIPVRVRSNLLTVPASIKSNGLSWDREGEDSIHATGTVPAAGWTSVEYSMGLDAGTYYLGIDKPDKATFVIRTAGSNTSILSTSGTVEGHLDAGTYRIIVMLMNVEAGQQIDLTIRPMLGKIK</sequence>
<gene>
    <name evidence="1" type="ORF">BCAL_0184</name>
</gene>
<name>A0A087ACT7_9BIFI</name>
<comment type="caution">
    <text evidence="1">The sequence shown here is derived from an EMBL/GenBank/DDBJ whole genome shotgun (WGS) entry which is preliminary data.</text>
</comment>
<organism evidence="1 2">
    <name type="scientific">Bifidobacterium callitrichos DSM 23973</name>
    <dbReference type="NCBI Taxonomy" id="1437609"/>
    <lineage>
        <taxon>Bacteria</taxon>
        <taxon>Bacillati</taxon>
        <taxon>Actinomycetota</taxon>
        <taxon>Actinomycetes</taxon>
        <taxon>Bifidobacteriales</taxon>
        <taxon>Bifidobacteriaceae</taxon>
        <taxon>Bifidobacterium</taxon>
    </lineage>
</organism>
<dbReference type="RefSeq" id="WP_043167410.1">
    <property type="nucleotide sequence ID" value="NZ_JDUV01000027.1"/>
</dbReference>
<proteinExistence type="predicted"/>
<evidence type="ECO:0000313" key="2">
    <source>
        <dbReference type="Proteomes" id="UP000029072"/>
    </source>
</evidence>
<reference evidence="1 2" key="1">
    <citation type="submission" date="2014-03" db="EMBL/GenBank/DDBJ databases">
        <title>Genomics of Bifidobacteria.</title>
        <authorList>
            <person name="Ventura M."/>
            <person name="Milani C."/>
            <person name="Lugli G.A."/>
        </authorList>
    </citation>
    <scope>NUCLEOTIDE SEQUENCE [LARGE SCALE GENOMIC DNA]</scope>
    <source>
        <strain evidence="1 2">DSM 23973</strain>
    </source>
</reference>
<accession>A0A087ACT7</accession>
<protein>
    <submittedName>
        <fullName evidence="1">Uncharacterized protein</fullName>
    </submittedName>
</protein>
<dbReference type="Proteomes" id="UP000029072">
    <property type="component" value="Unassembled WGS sequence"/>
</dbReference>
<dbReference type="EMBL" id="JGYS01000001">
    <property type="protein sequence ID" value="KFI56587.1"/>
    <property type="molecule type" value="Genomic_DNA"/>
</dbReference>
<dbReference type="STRING" id="1437609.BCAL_0184"/>